<keyword evidence="4" id="KW-0444">Lipid biosynthesis</keyword>
<dbReference type="PANTHER" id="PTHR30100:SF1">
    <property type="entry name" value="PHOSPHATE ACYLTRANSFERASE"/>
    <property type="match status" value="1"/>
</dbReference>
<evidence type="ECO:0000313" key="11">
    <source>
        <dbReference type="EMBL" id="SUZ88963.1"/>
    </source>
</evidence>
<evidence type="ECO:0000256" key="1">
    <source>
        <dbReference type="ARBA" id="ARBA00001232"/>
    </source>
</evidence>
<dbReference type="PANTHER" id="PTHR30100">
    <property type="entry name" value="FATTY ACID/PHOSPHOLIPID SYNTHESIS PROTEIN PLSX"/>
    <property type="match status" value="1"/>
</dbReference>
<dbReference type="NCBIfam" id="TIGR00182">
    <property type="entry name" value="plsX"/>
    <property type="match status" value="1"/>
</dbReference>
<comment type="subcellular location">
    <subcellularLocation>
        <location evidence="2">Cytoplasm</location>
    </subcellularLocation>
</comment>
<keyword evidence="6" id="KW-0443">Lipid metabolism</keyword>
<evidence type="ECO:0000256" key="2">
    <source>
        <dbReference type="ARBA" id="ARBA00004496"/>
    </source>
</evidence>
<evidence type="ECO:0000256" key="9">
    <source>
        <dbReference type="ARBA" id="ARBA00024069"/>
    </source>
</evidence>
<dbReference type="InterPro" id="IPR003664">
    <property type="entry name" value="FA_synthesis"/>
</dbReference>
<proteinExistence type="inferred from homology"/>
<organism evidence="11">
    <name type="scientific">marine metagenome</name>
    <dbReference type="NCBI Taxonomy" id="408172"/>
    <lineage>
        <taxon>unclassified sequences</taxon>
        <taxon>metagenomes</taxon>
        <taxon>ecological metagenomes</taxon>
    </lineage>
</organism>
<evidence type="ECO:0000256" key="6">
    <source>
        <dbReference type="ARBA" id="ARBA00023098"/>
    </source>
</evidence>
<dbReference type="InterPro" id="IPR012281">
    <property type="entry name" value="Phospholipid_synth_PlsX-like"/>
</dbReference>
<comment type="catalytic activity">
    <reaction evidence="1">
        <text>a fatty acyl-[ACP] + phosphate = an acyl phosphate + holo-[ACP]</text>
        <dbReference type="Rhea" id="RHEA:42292"/>
        <dbReference type="Rhea" id="RHEA-COMP:9685"/>
        <dbReference type="Rhea" id="RHEA-COMP:14125"/>
        <dbReference type="ChEBI" id="CHEBI:43474"/>
        <dbReference type="ChEBI" id="CHEBI:59918"/>
        <dbReference type="ChEBI" id="CHEBI:64479"/>
        <dbReference type="ChEBI" id="CHEBI:138651"/>
        <dbReference type="EC" id="2.3.1.274"/>
    </reaction>
</comment>
<protein>
    <recommendedName>
        <fullName evidence="9">phosphate acyltransferase</fullName>
        <ecNumber evidence="9">2.3.1.274</ecNumber>
    </recommendedName>
</protein>
<dbReference type="GO" id="GO:0043811">
    <property type="term" value="F:phosphate:acyl-[acyl carrier protein] acyltransferase activity"/>
    <property type="evidence" value="ECO:0007669"/>
    <property type="project" value="UniProtKB-EC"/>
</dbReference>
<dbReference type="GO" id="GO:0008654">
    <property type="term" value="P:phospholipid biosynthetic process"/>
    <property type="evidence" value="ECO:0007669"/>
    <property type="project" value="UniProtKB-KW"/>
</dbReference>
<dbReference type="SUPFAM" id="SSF53659">
    <property type="entry name" value="Isocitrate/Isopropylmalate dehydrogenase-like"/>
    <property type="match status" value="1"/>
</dbReference>
<evidence type="ECO:0000256" key="3">
    <source>
        <dbReference type="ARBA" id="ARBA00022490"/>
    </source>
</evidence>
<reference evidence="11" key="1">
    <citation type="submission" date="2018-05" db="EMBL/GenBank/DDBJ databases">
        <authorList>
            <person name="Lanie J.A."/>
            <person name="Ng W.-L."/>
            <person name="Kazmierczak K.M."/>
            <person name="Andrzejewski T.M."/>
            <person name="Davidsen T.M."/>
            <person name="Wayne K.J."/>
            <person name="Tettelin H."/>
            <person name="Glass J.I."/>
            <person name="Rusch D."/>
            <person name="Podicherti R."/>
            <person name="Tsui H.-C.T."/>
            <person name="Winkler M.E."/>
        </authorList>
    </citation>
    <scope>NUCLEOTIDE SEQUENCE</scope>
</reference>
<sequence>MKIALDVFGGDNAPESNIKGVFSYLDHYGDSAEEIILLGDRAQIETTIKSLSRDVSDVSIIHTSEVVGMNERASRIFREKPDSSLVKSIQLVKDGEAQAAVSAGNTGALLTSSLFLIGKIPGIRRPAFAPFIPTNNGGFILCDAGANADSKPQHLVQFALMASAYIEHLKNRPNPKVALLNIGREENKGNELMTNAYPMLKTHVQNFIGNIESRYILEGKADVVICDGFTGNIVLKLTEGIISHLMGWIQERIKIHSADNDISSIINPVFKDIRNTLDHEEVGAAPLLGINGVVMKCHGSSSERGIKNSIIAAQKTVEGKLIDGIADRLSRHSDIFDEDTTISETNPV</sequence>
<evidence type="ECO:0000256" key="7">
    <source>
        <dbReference type="ARBA" id="ARBA00023209"/>
    </source>
</evidence>
<dbReference type="HAMAP" id="MF_00019">
    <property type="entry name" value="PlsX"/>
    <property type="match status" value="1"/>
</dbReference>
<dbReference type="Pfam" id="PF02504">
    <property type="entry name" value="FA_synthesis"/>
    <property type="match status" value="1"/>
</dbReference>
<name>A0A381RIM1_9ZZZZ</name>
<evidence type="ECO:0000256" key="10">
    <source>
        <dbReference type="ARBA" id="ARBA00046608"/>
    </source>
</evidence>
<evidence type="ECO:0000256" key="4">
    <source>
        <dbReference type="ARBA" id="ARBA00022516"/>
    </source>
</evidence>
<keyword evidence="7" id="KW-0594">Phospholipid biosynthesis</keyword>
<evidence type="ECO:0000256" key="8">
    <source>
        <dbReference type="ARBA" id="ARBA00023264"/>
    </source>
</evidence>
<keyword evidence="5" id="KW-0808">Transferase</keyword>
<comment type="subunit">
    <text evidence="10">Homodimer. Probably interacts with PlsY.</text>
</comment>
<dbReference type="GO" id="GO:0005737">
    <property type="term" value="C:cytoplasm"/>
    <property type="evidence" value="ECO:0007669"/>
    <property type="project" value="UniProtKB-SubCell"/>
</dbReference>
<keyword evidence="3" id="KW-0963">Cytoplasm</keyword>
<keyword evidence="8" id="KW-1208">Phospholipid metabolism</keyword>
<dbReference type="EC" id="2.3.1.274" evidence="9"/>
<accession>A0A381RIM1</accession>
<dbReference type="AlphaFoldDB" id="A0A381RIM1"/>
<evidence type="ECO:0000256" key="5">
    <source>
        <dbReference type="ARBA" id="ARBA00022679"/>
    </source>
</evidence>
<gene>
    <name evidence="11" type="ORF">METZ01_LOCUS41817</name>
</gene>
<dbReference type="Gene3D" id="3.40.718.10">
    <property type="entry name" value="Isopropylmalate Dehydrogenase"/>
    <property type="match status" value="1"/>
</dbReference>
<dbReference type="EMBL" id="UINC01001796">
    <property type="protein sequence ID" value="SUZ88963.1"/>
    <property type="molecule type" value="Genomic_DNA"/>
</dbReference>
<dbReference type="PIRSF" id="PIRSF002465">
    <property type="entry name" value="Phsphlp_syn_PlsX"/>
    <property type="match status" value="1"/>
</dbReference>
<dbReference type="GO" id="GO:0006633">
    <property type="term" value="P:fatty acid biosynthetic process"/>
    <property type="evidence" value="ECO:0007669"/>
    <property type="project" value="InterPro"/>
</dbReference>